<feature type="domain" description="IRS-type PTB" evidence="2">
    <location>
        <begin position="210"/>
        <end position="314"/>
    </location>
</feature>
<dbReference type="PANTHER" id="PTHR21258">
    <property type="entry name" value="DOCKING PROTEIN RELATED"/>
    <property type="match status" value="1"/>
</dbReference>
<dbReference type="SMART" id="SM01244">
    <property type="entry name" value="IRS"/>
    <property type="match status" value="1"/>
</dbReference>
<dbReference type="PROSITE" id="PS51064">
    <property type="entry name" value="IRS_PTB"/>
    <property type="match status" value="1"/>
</dbReference>
<feature type="compositionally biased region" description="Polar residues" evidence="1">
    <location>
        <begin position="643"/>
        <end position="654"/>
    </location>
</feature>
<keyword evidence="4" id="KW-1185">Reference proteome</keyword>
<evidence type="ECO:0000259" key="2">
    <source>
        <dbReference type="PROSITE" id="PS51064"/>
    </source>
</evidence>
<evidence type="ECO:0000313" key="3">
    <source>
        <dbReference type="EMBL" id="KAA3682285.1"/>
    </source>
</evidence>
<feature type="region of interest" description="Disordered" evidence="1">
    <location>
        <begin position="550"/>
        <end position="588"/>
    </location>
</feature>
<feature type="region of interest" description="Disordered" evidence="1">
    <location>
        <begin position="636"/>
        <end position="664"/>
    </location>
</feature>
<dbReference type="AlphaFoldDB" id="A0A5J4P2X5"/>
<accession>A0A5J4P2X5</accession>
<evidence type="ECO:0000313" key="4">
    <source>
        <dbReference type="Proteomes" id="UP000324629"/>
    </source>
</evidence>
<protein>
    <recommendedName>
        <fullName evidence="2">IRS-type PTB domain-containing protein</fullName>
    </recommendedName>
</protein>
<comment type="caution">
    <text evidence="3">The sequence shown here is derived from an EMBL/GenBank/DDBJ whole genome shotgun (WGS) entry which is preliminary data.</text>
</comment>
<name>A0A5J4P2X5_9TREM</name>
<dbReference type="PANTHER" id="PTHR21258:SF62">
    <property type="entry name" value="INSULIN RECEPTOR SUBSTRATE 1"/>
    <property type="match status" value="1"/>
</dbReference>
<evidence type="ECO:0000256" key="1">
    <source>
        <dbReference type="SAM" id="MobiDB-lite"/>
    </source>
</evidence>
<dbReference type="InterPro" id="IPR011993">
    <property type="entry name" value="PH-like_dom_sf"/>
</dbReference>
<feature type="region of interest" description="Disordered" evidence="1">
    <location>
        <begin position="493"/>
        <end position="530"/>
    </location>
</feature>
<dbReference type="InterPro" id="IPR050996">
    <property type="entry name" value="Docking_Protein_DOK"/>
</dbReference>
<dbReference type="Proteomes" id="UP000324629">
    <property type="component" value="Unassembled WGS sequence"/>
</dbReference>
<dbReference type="Gene3D" id="2.30.29.30">
    <property type="entry name" value="Pleckstrin-homology domain (PH domain)/Phosphotyrosine-binding domain (PTB)"/>
    <property type="match status" value="1"/>
</dbReference>
<reference evidence="3 4" key="1">
    <citation type="journal article" date="2019" name="Gigascience">
        <title>Whole-genome sequence of the oriental lung fluke Paragonimus westermani.</title>
        <authorList>
            <person name="Oey H."/>
            <person name="Zakrzewski M."/>
            <person name="Narain K."/>
            <person name="Devi K.R."/>
            <person name="Agatsuma T."/>
            <person name="Nawaratna S."/>
            <person name="Gobert G.N."/>
            <person name="Jones M.K."/>
            <person name="Ragan M.A."/>
            <person name="McManus D.P."/>
            <person name="Krause L."/>
        </authorList>
    </citation>
    <scope>NUCLEOTIDE SEQUENCE [LARGE SCALE GENOMIC DNA]</scope>
    <source>
        <strain evidence="3 4">IND2009</strain>
    </source>
</reference>
<dbReference type="InterPro" id="IPR002404">
    <property type="entry name" value="IRS_PTB"/>
</dbReference>
<dbReference type="SUPFAM" id="SSF50729">
    <property type="entry name" value="PH domain-like"/>
    <property type="match status" value="1"/>
</dbReference>
<dbReference type="GO" id="GO:0007169">
    <property type="term" value="P:cell surface receptor protein tyrosine kinase signaling pathway"/>
    <property type="evidence" value="ECO:0007669"/>
    <property type="project" value="TreeGrafter"/>
</dbReference>
<dbReference type="EMBL" id="QNGE01000036">
    <property type="protein sequence ID" value="KAA3682285.1"/>
    <property type="molecule type" value="Genomic_DNA"/>
</dbReference>
<proteinExistence type="predicted"/>
<feature type="compositionally biased region" description="Polar residues" evidence="1">
    <location>
        <begin position="513"/>
        <end position="525"/>
    </location>
</feature>
<organism evidence="3 4">
    <name type="scientific">Paragonimus westermani</name>
    <dbReference type="NCBI Taxonomy" id="34504"/>
    <lineage>
        <taxon>Eukaryota</taxon>
        <taxon>Metazoa</taxon>
        <taxon>Spiralia</taxon>
        <taxon>Lophotrochozoa</taxon>
        <taxon>Platyhelminthes</taxon>
        <taxon>Trematoda</taxon>
        <taxon>Digenea</taxon>
        <taxon>Plagiorchiida</taxon>
        <taxon>Troglotremata</taxon>
        <taxon>Troglotrematidae</taxon>
        <taxon>Paragonimus</taxon>
    </lineage>
</organism>
<dbReference type="Pfam" id="PF02174">
    <property type="entry name" value="IRS"/>
    <property type="match status" value="1"/>
</dbReference>
<dbReference type="GO" id="GO:0005737">
    <property type="term" value="C:cytoplasm"/>
    <property type="evidence" value="ECO:0007669"/>
    <property type="project" value="TreeGrafter"/>
</dbReference>
<sequence length="674" mass="75346">MAILTELGRGGSLKSINYFEGRLGIPALFMREWTSAILILSNDPSDPAIVADLQEVEYESVDLLDAKVTIPLKQFRVCRKRSSTAQQRQKAQVSSIRELMKGTRMPVFQVYLGSRILFAKRQLWIGFDNNCHQELWYCALRTIIAQTVGHKYKRMATTKQSTKLDISRPSELDLLASALPTMIENEIYESTSINGMPANGGQASEGSIFLLDTYSVVIIQTEKSKELGLIGRYLLRITSVAFALLNPICHSTVHLWPLRFVRKFGVHMKRLYLITGSGCEGGKGLFIFLVHEATSLQNRLLLLTRHIESSAILSRGSQHISVLATSPTADVREFNDTLQSAGYWVQPDPFVRAPLASPLSVGHQEACNMEQTSLGDRSIQKRMLTPKDTPPLSVTAYEFGHPTSYSTDVSREMRLINSKCCSEGYSQTSADSNNTSCHEDFTMPECNDHIFVNGAHVEQFGKPIEVNTVDYNVEENQSQPVYANAEELTKCIQNGDYDPSTDSLSSERRFSSEDSLVTRNSSPNPSCEDGSLRKFSKPWMFAHMFEPIEESEEHVSRSNSDSTVKAREDLHPVVTSSTPGDEDVLEDDDLFNEDSHNAYSNEENGDEFAILKHADSISKCRRPVARSATWDGWMNGRSKKQVNSRQITKDVTVQTETDDDSIDSGSDTIIRTAL</sequence>
<gene>
    <name evidence="3" type="ORF">DEA37_0013848</name>
</gene>